<organism evidence="2 3">
    <name type="scientific">Bacteroides caecimuris</name>
    <dbReference type="NCBI Taxonomy" id="1796613"/>
    <lineage>
        <taxon>Bacteria</taxon>
        <taxon>Pseudomonadati</taxon>
        <taxon>Bacteroidota</taxon>
        <taxon>Bacteroidia</taxon>
        <taxon>Bacteroidales</taxon>
        <taxon>Bacteroidaceae</taxon>
        <taxon>Bacteroides</taxon>
    </lineage>
</organism>
<dbReference type="AlphaFoldDB" id="A0A1C7H4F1"/>
<dbReference type="InterPro" id="IPR042278">
    <property type="entry name" value="Mfa-like_1_N"/>
</dbReference>
<dbReference type="InterPro" id="IPR025049">
    <property type="entry name" value="Mfa-like_1"/>
</dbReference>
<reference evidence="3" key="1">
    <citation type="submission" date="2016-04" db="EMBL/GenBank/DDBJ databases">
        <title>Complete Genome Sequences of Twelve Strains of a Stable Defined Moderately Diverse Mouse Microbiota 2 (sDMDMm2).</title>
        <authorList>
            <person name="Uchimura Y."/>
            <person name="Wyss M."/>
            <person name="Brugiroux S."/>
            <person name="Limenitakis J.P."/>
            <person name="Stecher B."/>
            <person name="McCoy K.D."/>
            <person name="Macpherson A.J."/>
        </authorList>
    </citation>
    <scope>NUCLEOTIDE SEQUENCE [LARGE SCALE GENOMIC DNA]</scope>
    <source>
        <strain evidence="3">I48</strain>
    </source>
</reference>
<keyword evidence="1" id="KW-0732">Signal</keyword>
<feature type="signal peptide" evidence="1">
    <location>
        <begin position="1"/>
        <end position="20"/>
    </location>
</feature>
<feature type="chain" id="PRO_5008886951" description="F5/8 type C domain-containing protein" evidence="1">
    <location>
        <begin position="21"/>
        <end position="483"/>
    </location>
</feature>
<keyword evidence="3" id="KW-1185">Reference proteome</keyword>
<protein>
    <recommendedName>
        <fullName evidence="4">F5/8 type C domain-containing protein</fullName>
    </recommendedName>
</protein>
<sequence>MKTFRYFYLLAALTAFSACSNDDDEVQGQGSATNADKVLINAVVDGNSLFTRSNPMGANDASQQTFNQGDKLAVGCGDELPVVYTMGADKNWATEGENGLAWAESYPEAVAYHAYYPAVASVSFNTFILPSDQSSNENITNADYMTGTTEISERPADGVLKLNMNRRMARVIIKIAGVEDGLGSVTSLIVNSQYAAISPVNVEGPVKSITPYAMDNDTYAALVIPGEGSNTETFVEVGTTTGGTRKITGIKPAEAGKSYTYDLYVGERGATLSDPIVEDWTEGTLQGTLTVKEMKQLDRTGWTATGKYEERQWNEPGSFKHLIDDNSETFWESDWNGPNAKDVPPILVIDTRKLHAFTKIGLMHRQNDNEKDKHNYKIEFYVSSASKTWWNFDHEEYWNGKTGGGVDWQEMGWKDSTDWETQENWIKVSDEITMQSLHNPEVEYYKLDGTKAGRYFIIKVVDRGMRGLAEFAEIYLYGEEVSE</sequence>
<dbReference type="SUPFAM" id="SSF49785">
    <property type="entry name" value="Galactose-binding domain-like"/>
    <property type="match status" value="1"/>
</dbReference>
<gene>
    <name evidence="2" type="ORF">A4V03_14895</name>
</gene>
<dbReference type="Proteomes" id="UP000092631">
    <property type="component" value="Chromosome"/>
</dbReference>
<accession>A0A1C7H4F1</accession>
<dbReference type="PROSITE" id="PS51257">
    <property type="entry name" value="PROKAR_LIPOPROTEIN"/>
    <property type="match status" value="1"/>
</dbReference>
<dbReference type="Gene3D" id="2.60.120.260">
    <property type="entry name" value="Galactose-binding domain-like"/>
    <property type="match status" value="1"/>
</dbReference>
<dbReference type="Gene3D" id="2.60.40.2620">
    <property type="entry name" value="Fimbrillin-like"/>
    <property type="match status" value="1"/>
</dbReference>
<evidence type="ECO:0008006" key="4">
    <source>
        <dbReference type="Google" id="ProtNLM"/>
    </source>
</evidence>
<name>A0A1C7H4F1_9BACE</name>
<evidence type="ECO:0000313" key="3">
    <source>
        <dbReference type="Proteomes" id="UP000092631"/>
    </source>
</evidence>
<dbReference type="Pfam" id="PF13149">
    <property type="entry name" value="Mfa_like_1"/>
    <property type="match status" value="1"/>
</dbReference>
<evidence type="ECO:0000256" key="1">
    <source>
        <dbReference type="SAM" id="SignalP"/>
    </source>
</evidence>
<dbReference type="CDD" id="cd13121">
    <property type="entry name" value="BF2867_like_C"/>
    <property type="match status" value="1"/>
</dbReference>
<dbReference type="CDD" id="cd13120">
    <property type="entry name" value="BF2867_like_N"/>
    <property type="match status" value="1"/>
</dbReference>
<dbReference type="KEGG" id="bcae:A4V03_14895"/>
<dbReference type="GeneID" id="82188427"/>
<dbReference type="Gene3D" id="2.60.40.2630">
    <property type="match status" value="1"/>
</dbReference>
<dbReference type="InterPro" id="IPR008979">
    <property type="entry name" value="Galactose-bd-like_sf"/>
</dbReference>
<dbReference type="RefSeq" id="WP_065539519.1">
    <property type="nucleotide sequence ID" value="NZ_CAPDLJ010000021.1"/>
</dbReference>
<dbReference type="EMBL" id="CP015401">
    <property type="protein sequence ID" value="ANU58692.1"/>
    <property type="molecule type" value="Genomic_DNA"/>
</dbReference>
<proteinExistence type="predicted"/>
<dbReference type="OrthoDB" id="1150543at2"/>
<evidence type="ECO:0000313" key="2">
    <source>
        <dbReference type="EMBL" id="ANU58692.1"/>
    </source>
</evidence>